<dbReference type="Proteomes" id="UP000324222">
    <property type="component" value="Unassembled WGS sequence"/>
</dbReference>
<keyword evidence="2" id="KW-1185">Reference proteome</keyword>
<name>A0A5B7ID53_PORTR</name>
<proteinExistence type="predicted"/>
<reference evidence="1 2" key="1">
    <citation type="submission" date="2019-05" db="EMBL/GenBank/DDBJ databases">
        <title>Another draft genome of Portunus trituberculatus and its Hox gene families provides insights of decapod evolution.</title>
        <authorList>
            <person name="Jeong J.-H."/>
            <person name="Song I."/>
            <person name="Kim S."/>
            <person name="Choi T."/>
            <person name="Kim D."/>
            <person name="Ryu S."/>
            <person name="Kim W."/>
        </authorList>
    </citation>
    <scope>NUCLEOTIDE SEQUENCE [LARGE SCALE GENOMIC DNA]</scope>
    <source>
        <tissue evidence="1">Muscle</tissue>
    </source>
</reference>
<dbReference type="AlphaFoldDB" id="A0A5B7ID53"/>
<dbReference type="EMBL" id="VSRR010052327">
    <property type="protein sequence ID" value="MPC79876.1"/>
    <property type="molecule type" value="Genomic_DNA"/>
</dbReference>
<accession>A0A5B7ID53</accession>
<protein>
    <submittedName>
        <fullName evidence="1">Uncharacterized protein</fullName>
    </submittedName>
</protein>
<evidence type="ECO:0000313" key="2">
    <source>
        <dbReference type="Proteomes" id="UP000324222"/>
    </source>
</evidence>
<organism evidence="1 2">
    <name type="scientific">Portunus trituberculatus</name>
    <name type="common">Swimming crab</name>
    <name type="synonym">Neptunus trituberculatus</name>
    <dbReference type="NCBI Taxonomy" id="210409"/>
    <lineage>
        <taxon>Eukaryota</taxon>
        <taxon>Metazoa</taxon>
        <taxon>Ecdysozoa</taxon>
        <taxon>Arthropoda</taxon>
        <taxon>Crustacea</taxon>
        <taxon>Multicrustacea</taxon>
        <taxon>Malacostraca</taxon>
        <taxon>Eumalacostraca</taxon>
        <taxon>Eucarida</taxon>
        <taxon>Decapoda</taxon>
        <taxon>Pleocyemata</taxon>
        <taxon>Brachyura</taxon>
        <taxon>Eubrachyura</taxon>
        <taxon>Portunoidea</taxon>
        <taxon>Portunidae</taxon>
        <taxon>Portuninae</taxon>
        <taxon>Portunus</taxon>
    </lineage>
</organism>
<comment type="caution">
    <text evidence="1">The sequence shown here is derived from an EMBL/GenBank/DDBJ whole genome shotgun (WGS) entry which is preliminary data.</text>
</comment>
<gene>
    <name evidence="1" type="ORF">E2C01_074429</name>
</gene>
<evidence type="ECO:0000313" key="1">
    <source>
        <dbReference type="EMBL" id="MPC79876.1"/>
    </source>
</evidence>
<sequence length="87" mass="9691">MKRNATLNAERLSTLRVNLCKDRREDLSCTEERRESQEGCGAQVLRLTLDLSLPGARHVDWPLCHSGAPCSTQHGSGSKMDCLHNND</sequence>